<sequence>MDKLIVIILLVYCDNVFGEDIDDQDQRSTDSRVIGNFPNKYGLNCLSNRRQKYQGIWIRADKNGRGGYENYDNIYGQNGDNDINENDRYVGQNEGYNNNNRYVQGIRIGVNGYGDQDNQEDLVRPCQMEDYQCIRKLFAESSQCNPSYGPSPDPLYLDQNTMHMPYINLTYTLTNVKVTGMASAKIIDLYINSCTGNVVLSIQIKNLNITSPKAYLSYKRMGKEPIILADASSIQFSSLTLTVVIPRIPNLRLDLADIHAYVDDSTPEYKLGPAAYTSKDPDVTAAFLQLSTNIRLAISESFLLQAQLFAALFIQLNLYLGGDSKYSNKYNDGVDNYKGYDDNGDDDGDKYNSYTSYNDRDSKKDDNRYRDVNIVGLGKDDREDIVRPCALDDWQCIRKFFADNSNCKPVYGPVPDPLYLERNTVYYPFVNVSMVLTRLRVKGLASARISEFYVNKDTGNLVFAIDFKDLNETSPKAYYRFKRTAKESIVLIDFVTVLFMVGVVNFTGSDDEGDNKRDFRRRDSVDNFQRYENTEEKNEENQRYFNNDRNYKDSYYDINIIGIVKSGSEDVIYPCVLDDWQCIRKFFADNSKCTPSFGPISDPLRLERITQYYPSSNLTAIQTKFTVTGLANSMVTEFYVNNDTGNLVFAINFKDLNETSPKAYFRYKRKAKESIVLEDYTSVLYSSGTFTAVISKVPHLRLDLAEVHADIDNAAPPFYIGPAAYNSTDPDVIGAFAAFSSDIPTAIQEAFLFKSQLYIAVYIQEYICDFGLKIVSV</sequence>
<proteinExistence type="predicted"/>
<accession>A0A0L7L2A8</accession>
<dbReference type="Gene3D" id="3.15.10.30">
    <property type="entry name" value="Haemolymph juvenile hormone binding protein"/>
    <property type="match status" value="1"/>
</dbReference>
<dbReference type="GO" id="GO:0005198">
    <property type="term" value="F:structural molecule activity"/>
    <property type="evidence" value="ECO:0007669"/>
    <property type="project" value="InterPro"/>
</dbReference>
<dbReference type="GO" id="GO:0005576">
    <property type="term" value="C:extracellular region"/>
    <property type="evidence" value="ECO:0007669"/>
    <property type="project" value="InterPro"/>
</dbReference>
<dbReference type="Pfam" id="PF07294">
    <property type="entry name" value="Fibroin_P25"/>
    <property type="match status" value="3"/>
</dbReference>
<evidence type="ECO:0000313" key="4">
    <source>
        <dbReference type="Proteomes" id="UP000037510"/>
    </source>
</evidence>
<reference evidence="3 4" key="1">
    <citation type="journal article" date="2015" name="Genome Biol. Evol.">
        <title>The genome of winter moth (Operophtera brumata) provides a genomic perspective on sexual dimorphism and phenology.</title>
        <authorList>
            <person name="Derks M.F."/>
            <person name="Smit S."/>
            <person name="Salis L."/>
            <person name="Schijlen E."/>
            <person name="Bossers A."/>
            <person name="Mateman C."/>
            <person name="Pijl A.S."/>
            <person name="de Ridder D."/>
            <person name="Groenen M.A."/>
            <person name="Visser M.E."/>
            <person name="Megens H.J."/>
        </authorList>
    </citation>
    <scope>NUCLEOTIDE SEQUENCE [LARGE SCALE GENOMIC DNA]</scope>
    <source>
        <strain evidence="3">WM2013NL</strain>
        <tissue evidence="3">Head and thorax</tissue>
    </source>
</reference>
<dbReference type="Proteomes" id="UP000037510">
    <property type="component" value="Unassembled WGS sequence"/>
</dbReference>
<dbReference type="InterPro" id="IPR009911">
    <property type="entry name" value="Fibroin_P25"/>
</dbReference>
<dbReference type="InterPro" id="IPR038606">
    <property type="entry name" value="To_sf"/>
</dbReference>
<gene>
    <name evidence="3" type="ORF">OBRU01_16896</name>
</gene>
<keyword evidence="4" id="KW-1185">Reference proteome</keyword>
<feature type="region of interest" description="Disordered" evidence="1">
    <location>
        <begin position="337"/>
        <end position="363"/>
    </location>
</feature>
<feature type="chain" id="PRO_5005572959" evidence="2">
    <location>
        <begin position="19"/>
        <end position="777"/>
    </location>
</feature>
<dbReference type="AlphaFoldDB" id="A0A0L7L2A8"/>
<name>A0A0L7L2A8_OPEBR</name>
<feature type="signal peptide" evidence="2">
    <location>
        <begin position="1"/>
        <end position="18"/>
    </location>
</feature>
<comment type="caution">
    <text evidence="3">The sequence shown here is derived from an EMBL/GenBank/DDBJ whole genome shotgun (WGS) entry which is preliminary data.</text>
</comment>
<organism evidence="3 4">
    <name type="scientific">Operophtera brumata</name>
    <name type="common">Winter moth</name>
    <name type="synonym">Phalaena brumata</name>
    <dbReference type="NCBI Taxonomy" id="104452"/>
    <lineage>
        <taxon>Eukaryota</taxon>
        <taxon>Metazoa</taxon>
        <taxon>Ecdysozoa</taxon>
        <taxon>Arthropoda</taxon>
        <taxon>Hexapoda</taxon>
        <taxon>Insecta</taxon>
        <taxon>Pterygota</taxon>
        <taxon>Neoptera</taxon>
        <taxon>Endopterygota</taxon>
        <taxon>Lepidoptera</taxon>
        <taxon>Glossata</taxon>
        <taxon>Ditrysia</taxon>
        <taxon>Geometroidea</taxon>
        <taxon>Geometridae</taxon>
        <taxon>Larentiinae</taxon>
        <taxon>Operophtera</taxon>
    </lineage>
</organism>
<evidence type="ECO:0000256" key="2">
    <source>
        <dbReference type="SAM" id="SignalP"/>
    </source>
</evidence>
<dbReference type="EMBL" id="JTDY01003497">
    <property type="protein sequence ID" value="KOB69466.1"/>
    <property type="molecule type" value="Genomic_DNA"/>
</dbReference>
<evidence type="ECO:0000256" key="1">
    <source>
        <dbReference type="SAM" id="MobiDB-lite"/>
    </source>
</evidence>
<keyword evidence="2" id="KW-0732">Signal</keyword>
<protein>
    <submittedName>
        <fullName evidence="3">Fibroin P25</fullName>
    </submittedName>
</protein>
<evidence type="ECO:0000313" key="3">
    <source>
        <dbReference type="EMBL" id="KOB69466.1"/>
    </source>
</evidence>